<dbReference type="GO" id="GO:0022857">
    <property type="term" value="F:transmembrane transporter activity"/>
    <property type="evidence" value="ECO:0007669"/>
    <property type="project" value="InterPro"/>
</dbReference>
<dbReference type="InterPro" id="IPR036259">
    <property type="entry name" value="MFS_trans_sf"/>
</dbReference>
<feature type="transmembrane region" description="Helical" evidence="4">
    <location>
        <begin position="53"/>
        <end position="71"/>
    </location>
</feature>
<organism evidence="5 6">
    <name type="scientific">Synoicihabitans lomoniglobus</name>
    <dbReference type="NCBI Taxonomy" id="2909285"/>
    <lineage>
        <taxon>Bacteria</taxon>
        <taxon>Pseudomonadati</taxon>
        <taxon>Verrucomicrobiota</taxon>
        <taxon>Opitutia</taxon>
        <taxon>Opitutales</taxon>
        <taxon>Opitutaceae</taxon>
        <taxon>Synoicihabitans</taxon>
    </lineage>
</organism>
<keyword evidence="6" id="KW-1185">Reference proteome</keyword>
<evidence type="ECO:0000313" key="5">
    <source>
        <dbReference type="EMBL" id="WED65950.1"/>
    </source>
</evidence>
<feature type="transmembrane region" description="Helical" evidence="4">
    <location>
        <begin position="92"/>
        <end position="121"/>
    </location>
</feature>
<dbReference type="Pfam" id="PF07690">
    <property type="entry name" value="MFS_1"/>
    <property type="match status" value="1"/>
</dbReference>
<dbReference type="Proteomes" id="UP001218638">
    <property type="component" value="Chromosome"/>
</dbReference>
<feature type="transmembrane region" description="Helical" evidence="4">
    <location>
        <begin position="376"/>
        <end position="402"/>
    </location>
</feature>
<keyword evidence="2 4" id="KW-1133">Transmembrane helix</keyword>
<reference evidence="5" key="1">
    <citation type="submission" date="2023-03" db="EMBL/GenBank/DDBJ databases">
        <title>Lomoglobus Profundus gen. nov., sp. nov., a novel member of the phylum Verrucomicrobia, isolated from deep-marine sediment of South China Sea.</title>
        <authorList>
            <person name="Ahmad T."/>
            <person name="Ishaq S.E."/>
            <person name="Wang F."/>
        </authorList>
    </citation>
    <scope>NUCLEOTIDE SEQUENCE</scope>
    <source>
        <strain evidence="5">LMO-M01</strain>
    </source>
</reference>
<dbReference type="PANTHER" id="PTHR23528:SF1">
    <property type="entry name" value="MAJOR FACILITATOR SUPERFAMILY (MFS) PROFILE DOMAIN-CONTAINING PROTEIN"/>
    <property type="match status" value="1"/>
</dbReference>
<dbReference type="AlphaFoldDB" id="A0AAF0CQ16"/>
<name>A0AAF0CQ16_9BACT</name>
<evidence type="ECO:0000256" key="4">
    <source>
        <dbReference type="SAM" id="Phobius"/>
    </source>
</evidence>
<keyword evidence="3 4" id="KW-0472">Membrane</keyword>
<feature type="transmembrane region" description="Helical" evidence="4">
    <location>
        <begin position="309"/>
        <end position="330"/>
    </location>
</feature>
<feature type="transmembrane region" description="Helical" evidence="4">
    <location>
        <begin position="246"/>
        <end position="268"/>
    </location>
</feature>
<dbReference type="EMBL" id="CP119075">
    <property type="protein sequence ID" value="WED65950.1"/>
    <property type="molecule type" value="Genomic_DNA"/>
</dbReference>
<accession>A0AAF0CQ16</accession>
<sequence>MKPNLWPIRTGQKHAPWIWVFLLSGPWAAKLYFEQISQVAITFKLSEFTNVPALITAVGSFNLLFNIFVGATCNYSSDRVWTRWGRRKPFLLVGWGTIAIGCIILPQISTLWLLITALFFYEMLRDVDNPAESLINEVVPPKQRGRSQATMTFVREALKVLFFAVLIGRWDEVYHLPFLGTVTGDKAVFWTGTVIALGTMAFVGFGIKETPPAVLPPKSPPLTVARVWTLGRDFVRNVFGEPQWRPIYAVAVSQMIFWIGFGSLTPLLFTEEWGLSKQTYGNIIALGSPFVLLICLPLGGWISDRLDRLVLYKILAAGVTACHLVFFVYLKLRVGDDASPPFGAILTYWLIHTGIGSIGVVCTVSMMFDFVPRHRLGTVSAGIGITRGVASIFVNNGIGLWVTGASHFSGEAAVGTYDYESGFLYLVGCGCLSTWVAFWFARQVNSGRIKKLGVLEAEQADPAAPLP</sequence>
<dbReference type="SUPFAM" id="SSF103473">
    <property type="entry name" value="MFS general substrate transporter"/>
    <property type="match status" value="1"/>
</dbReference>
<evidence type="ECO:0000256" key="2">
    <source>
        <dbReference type="ARBA" id="ARBA00022989"/>
    </source>
</evidence>
<gene>
    <name evidence="5" type="ORF">PXH66_03690</name>
</gene>
<evidence type="ECO:0000256" key="1">
    <source>
        <dbReference type="ARBA" id="ARBA00022692"/>
    </source>
</evidence>
<proteinExistence type="predicted"/>
<dbReference type="KEGG" id="slom:PXH66_03690"/>
<feature type="transmembrane region" description="Helical" evidence="4">
    <location>
        <begin position="422"/>
        <end position="441"/>
    </location>
</feature>
<protein>
    <submittedName>
        <fullName evidence="5">MFS transporter</fullName>
    </submittedName>
</protein>
<keyword evidence="1 4" id="KW-0812">Transmembrane</keyword>
<feature type="transmembrane region" description="Helical" evidence="4">
    <location>
        <begin position="187"/>
        <end position="207"/>
    </location>
</feature>
<dbReference type="Gene3D" id="1.20.1250.20">
    <property type="entry name" value="MFS general substrate transporter like domains"/>
    <property type="match status" value="1"/>
</dbReference>
<feature type="transmembrane region" description="Helical" evidence="4">
    <location>
        <begin position="280"/>
        <end position="302"/>
    </location>
</feature>
<evidence type="ECO:0000313" key="6">
    <source>
        <dbReference type="Proteomes" id="UP001218638"/>
    </source>
</evidence>
<dbReference type="RefSeq" id="WP_330927813.1">
    <property type="nucleotide sequence ID" value="NZ_CP119075.1"/>
</dbReference>
<evidence type="ECO:0000256" key="3">
    <source>
        <dbReference type="ARBA" id="ARBA00023136"/>
    </source>
</evidence>
<feature type="transmembrane region" description="Helical" evidence="4">
    <location>
        <begin position="342"/>
        <end position="364"/>
    </location>
</feature>
<dbReference type="InterPro" id="IPR011701">
    <property type="entry name" value="MFS"/>
</dbReference>
<dbReference type="PANTHER" id="PTHR23528">
    <property type="match status" value="1"/>
</dbReference>